<dbReference type="PROSITE" id="PS51352">
    <property type="entry name" value="THIOREDOXIN_2"/>
    <property type="match status" value="1"/>
</dbReference>
<protein>
    <submittedName>
        <fullName evidence="5">Redoxin</fullName>
    </submittedName>
</protein>
<dbReference type="OrthoDB" id="9799347at2"/>
<dbReference type="SUPFAM" id="SSF52833">
    <property type="entry name" value="Thioredoxin-like"/>
    <property type="match status" value="1"/>
</dbReference>
<dbReference type="InterPro" id="IPR017937">
    <property type="entry name" value="Thioredoxin_CS"/>
</dbReference>
<dbReference type="GO" id="GO:0017004">
    <property type="term" value="P:cytochrome complex assembly"/>
    <property type="evidence" value="ECO:0007669"/>
    <property type="project" value="UniProtKB-KW"/>
</dbReference>
<accession>A0A2U1SMT0</accession>
<dbReference type="PROSITE" id="PS00194">
    <property type="entry name" value="THIOREDOXIN_1"/>
    <property type="match status" value="1"/>
</dbReference>
<keyword evidence="3" id="KW-0676">Redox-active center</keyword>
<keyword evidence="2" id="KW-0201">Cytochrome c-type biogenesis</keyword>
<evidence type="ECO:0000256" key="3">
    <source>
        <dbReference type="ARBA" id="ARBA00023284"/>
    </source>
</evidence>
<dbReference type="AlphaFoldDB" id="A0A2U1SMT0"/>
<dbReference type="EMBL" id="PUIV01000032">
    <property type="protein sequence ID" value="PWB92921.1"/>
    <property type="molecule type" value="Genomic_DNA"/>
</dbReference>
<reference evidence="5 6" key="1">
    <citation type="journal article" date="2018" name="Appl. Microbiol. Biotechnol.">
        <title>Co-cultivation of the strictly anaerobic methanogen Methanosarcina barkeri with aerobic methanotrophs in an oxygen-limited membrane bioreactor.</title>
        <authorList>
            <person name="In 't Zandt M.H."/>
            <person name="van den Bosch T.J.M."/>
            <person name="Rijkers R."/>
            <person name="van Kessel M.A.H.J."/>
            <person name="Jetten M.S.M."/>
            <person name="Welte C.U."/>
        </authorList>
    </citation>
    <scope>NUCLEOTIDE SEQUENCE [LARGE SCALE GENOMIC DNA]</scope>
    <source>
        <strain evidence="5 6">DSM 17706</strain>
    </source>
</reference>
<dbReference type="Proteomes" id="UP000245137">
    <property type="component" value="Unassembled WGS sequence"/>
</dbReference>
<dbReference type="InterPro" id="IPR036249">
    <property type="entry name" value="Thioredoxin-like_sf"/>
</dbReference>
<organism evidence="5 6">
    <name type="scientific">Methylosinus sporium</name>
    <dbReference type="NCBI Taxonomy" id="428"/>
    <lineage>
        <taxon>Bacteria</taxon>
        <taxon>Pseudomonadati</taxon>
        <taxon>Pseudomonadota</taxon>
        <taxon>Alphaproteobacteria</taxon>
        <taxon>Hyphomicrobiales</taxon>
        <taxon>Methylocystaceae</taxon>
        <taxon>Methylosinus</taxon>
    </lineage>
</organism>
<comment type="subcellular location">
    <subcellularLocation>
        <location evidence="1">Cell envelope</location>
    </subcellularLocation>
</comment>
<name>A0A2U1SMT0_METSR</name>
<proteinExistence type="predicted"/>
<sequence length="189" mass="20184">MRAATNDDRRMTTSRRGLLLAAFGLAAVGAEVWSRKDLSVRFFNTLSIEAFDLPPTPGLTFADGRPTPGFASADLADKHALLYLWASYCPSCRAEHHLVMALAQKGVAIYGANVKDDPDHARRFLAEHGNPFVAVGRDERALLQRALGARGVPASFVVAPGPKIDIAILGPIDEDAIATRVLPALAKGA</sequence>
<dbReference type="InterPro" id="IPR050553">
    <property type="entry name" value="Thioredoxin_ResA/DsbE_sf"/>
</dbReference>
<feature type="domain" description="Thioredoxin" evidence="4">
    <location>
        <begin position="42"/>
        <end position="187"/>
    </location>
</feature>
<dbReference type="InterPro" id="IPR013740">
    <property type="entry name" value="Redoxin"/>
</dbReference>
<keyword evidence="6" id="KW-1185">Reference proteome</keyword>
<dbReference type="Gene3D" id="3.40.30.10">
    <property type="entry name" value="Glutaredoxin"/>
    <property type="match status" value="1"/>
</dbReference>
<evidence type="ECO:0000313" key="5">
    <source>
        <dbReference type="EMBL" id="PWB92921.1"/>
    </source>
</evidence>
<evidence type="ECO:0000259" key="4">
    <source>
        <dbReference type="PROSITE" id="PS51352"/>
    </source>
</evidence>
<evidence type="ECO:0000256" key="1">
    <source>
        <dbReference type="ARBA" id="ARBA00004196"/>
    </source>
</evidence>
<dbReference type="GO" id="GO:0015036">
    <property type="term" value="F:disulfide oxidoreductase activity"/>
    <property type="evidence" value="ECO:0007669"/>
    <property type="project" value="UniProtKB-ARBA"/>
</dbReference>
<comment type="caution">
    <text evidence="5">The sequence shown here is derived from an EMBL/GenBank/DDBJ whole genome shotgun (WGS) entry which is preliminary data.</text>
</comment>
<dbReference type="PANTHER" id="PTHR42852">
    <property type="entry name" value="THIOL:DISULFIDE INTERCHANGE PROTEIN DSBE"/>
    <property type="match status" value="1"/>
</dbReference>
<dbReference type="GO" id="GO:0030313">
    <property type="term" value="C:cell envelope"/>
    <property type="evidence" value="ECO:0007669"/>
    <property type="project" value="UniProtKB-SubCell"/>
</dbReference>
<evidence type="ECO:0000313" key="6">
    <source>
        <dbReference type="Proteomes" id="UP000245137"/>
    </source>
</evidence>
<dbReference type="InterPro" id="IPR013766">
    <property type="entry name" value="Thioredoxin_domain"/>
</dbReference>
<evidence type="ECO:0000256" key="2">
    <source>
        <dbReference type="ARBA" id="ARBA00022748"/>
    </source>
</evidence>
<dbReference type="PANTHER" id="PTHR42852:SF13">
    <property type="entry name" value="PROTEIN DIPZ"/>
    <property type="match status" value="1"/>
</dbReference>
<gene>
    <name evidence="5" type="ORF">C5689_15535</name>
</gene>
<dbReference type="Pfam" id="PF08534">
    <property type="entry name" value="Redoxin"/>
    <property type="match status" value="1"/>
</dbReference>